<keyword evidence="4" id="KW-0660">Purine salvage</keyword>
<evidence type="ECO:0000256" key="4">
    <source>
        <dbReference type="ARBA" id="ARBA00022726"/>
    </source>
</evidence>
<dbReference type="GO" id="GO:0000310">
    <property type="term" value="F:xanthine phosphoribosyltransferase activity"/>
    <property type="evidence" value="ECO:0007669"/>
    <property type="project" value="UniProtKB-EC"/>
</dbReference>
<keyword evidence="3 6" id="KW-0808">Transferase</keyword>
<name>A0A645F283_9ZZZZ</name>
<comment type="caution">
    <text evidence="6">The sequence shown here is derived from an EMBL/GenBank/DDBJ whole genome shotgun (WGS) entry which is preliminary data.</text>
</comment>
<dbReference type="GO" id="GO:0006166">
    <property type="term" value="P:purine ribonucleoside salvage"/>
    <property type="evidence" value="ECO:0007669"/>
    <property type="project" value="UniProtKB-KW"/>
</dbReference>
<accession>A0A645F283</accession>
<evidence type="ECO:0000256" key="2">
    <source>
        <dbReference type="ARBA" id="ARBA00022676"/>
    </source>
</evidence>
<proteinExistence type="inferred from homology"/>
<evidence type="ECO:0000256" key="3">
    <source>
        <dbReference type="ARBA" id="ARBA00022679"/>
    </source>
</evidence>
<dbReference type="CDD" id="cd06223">
    <property type="entry name" value="PRTases_typeI"/>
    <property type="match status" value="1"/>
</dbReference>
<feature type="domain" description="Phosphoribosyltransferase" evidence="5">
    <location>
        <begin position="45"/>
        <end position="149"/>
    </location>
</feature>
<dbReference type="InterPro" id="IPR029057">
    <property type="entry name" value="PRTase-like"/>
</dbReference>
<dbReference type="SUPFAM" id="SSF53271">
    <property type="entry name" value="PRTase-like"/>
    <property type="match status" value="1"/>
</dbReference>
<dbReference type="InterPro" id="IPR000836">
    <property type="entry name" value="PRTase_dom"/>
</dbReference>
<dbReference type="NCBIfam" id="NF006671">
    <property type="entry name" value="PRK09219.1"/>
    <property type="match status" value="1"/>
</dbReference>
<dbReference type="PANTHER" id="PTHR43864:SF1">
    <property type="entry name" value="XANTHINE PHOSPHORIBOSYLTRANSFERASE"/>
    <property type="match status" value="1"/>
</dbReference>
<evidence type="ECO:0000313" key="6">
    <source>
        <dbReference type="EMBL" id="MPN07766.1"/>
    </source>
</evidence>
<protein>
    <submittedName>
        <fullName evidence="6">Xanthine phosphoribosyltransferase</fullName>
        <ecNumber evidence="6">2.4.2.22</ecNumber>
    </submittedName>
</protein>
<reference evidence="6" key="1">
    <citation type="submission" date="2019-08" db="EMBL/GenBank/DDBJ databases">
        <authorList>
            <person name="Kucharzyk K."/>
            <person name="Murdoch R.W."/>
            <person name="Higgins S."/>
            <person name="Loffler F."/>
        </authorList>
    </citation>
    <scope>NUCLEOTIDE SEQUENCE</scope>
</reference>
<dbReference type="HAMAP" id="MF_01184">
    <property type="entry name" value="XPRTase"/>
    <property type="match status" value="1"/>
</dbReference>
<sequence length="182" mass="19781">MKDGIVLPGNILRVDSFLNHQMDIELFNELGREFASIFKDCAVNKVLTIEASGIGVACITAQYFSCPVLFAKKHRTSNIPGEVYKSSAISYTHETTYDIAVSKRFLSPADKVLVIDDFLAHGNAVLALADIVRQSGAQLVGVGIVIEKAFQEGGALLREQGIRVESLARIASMDEGSVQFCE</sequence>
<keyword evidence="2 6" id="KW-0328">Glycosyltransferase</keyword>
<dbReference type="EC" id="2.4.2.22" evidence="6"/>
<dbReference type="GO" id="GO:0046110">
    <property type="term" value="P:xanthine metabolic process"/>
    <property type="evidence" value="ECO:0007669"/>
    <property type="project" value="InterPro"/>
</dbReference>
<dbReference type="EMBL" id="VSSQ01053771">
    <property type="protein sequence ID" value="MPN07766.1"/>
    <property type="molecule type" value="Genomic_DNA"/>
</dbReference>
<keyword evidence="1" id="KW-0963">Cytoplasm</keyword>
<evidence type="ECO:0000259" key="5">
    <source>
        <dbReference type="Pfam" id="PF00156"/>
    </source>
</evidence>
<dbReference type="NCBIfam" id="TIGR01744">
    <property type="entry name" value="XPRTase"/>
    <property type="match status" value="1"/>
</dbReference>
<dbReference type="AlphaFoldDB" id="A0A645F283"/>
<dbReference type="InterPro" id="IPR010079">
    <property type="entry name" value="Xanthine_PRibTrfase"/>
</dbReference>
<gene>
    <name evidence="6" type="primary">xpt_15</name>
    <name evidence="6" type="ORF">SDC9_155038</name>
</gene>
<organism evidence="6">
    <name type="scientific">bioreactor metagenome</name>
    <dbReference type="NCBI Taxonomy" id="1076179"/>
    <lineage>
        <taxon>unclassified sequences</taxon>
        <taxon>metagenomes</taxon>
        <taxon>ecological metagenomes</taxon>
    </lineage>
</organism>
<dbReference type="Pfam" id="PF00156">
    <property type="entry name" value="Pribosyltran"/>
    <property type="match status" value="1"/>
</dbReference>
<dbReference type="PANTHER" id="PTHR43864">
    <property type="entry name" value="HYPOXANTHINE/GUANINE PHOSPHORIBOSYLTRANSFERASE"/>
    <property type="match status" value="1"/>
</dbReference>
<evidence type="ECO:0000256" key="1">
    <source>
        <dbReference type="ARBA" id="ARBA00022490"/>
    </source>
</evidence>
<dbReference type="Gene3D" id="3.40.50.2020">
    <property type="match status" value="1"/>
</dbReference>
<dbReference type="InterPro" id="IPR050118">
    <property type="entry name" value="Pur/Pyrimidine_PRTase"/>
</dbReference>